<sequence length="124" mass="13290">MTGDGIPDGVLDYATHTRSDLAADTGRMYDLGWRVVANPARSYRTWTRDGWTLVHGQRSTTLTSPAGEIVGLTGTGVDRDGEWGPMWAELAGVRVDEVTHRAALGAWAHLTTAQLVALAEAPTS</sequence>
<name>A0ABP8J7I5_9ACTN</name>
<keyword evidence="2" id="KW-1185">Reference proteome</keyword>
<gene>
    <name evidence="1" type="ORF">GCM10023147_09640</name>
</gene>
<evidence type="ECO:0000313" key="2">
    <source>
        <dbReference type="Proteomes" id="UP001500635"/>
    </source>
</evidence>
<organism evidence="1 2">
    <name type="scientific">Tsukamurella soli</name>
    <dbReference type="NCBI Taxonomy" id="644556"/>
    <lineage>
        <taxon>Bacteria</taxon>
        <taxon>Bacillati</taxon>
        <taxon>Actinomycetota</taxon>
        <taxon>Actinomycetes</taxon>
        <taxon>Mycobacteriales</taxon>
        <taxon>Tsukamurellaceae</taxon>
        <taxon>Tsukamurella</taxon>
    </lineage>
</organism>
<accession>A0ABP8J7I5</accession>
<protein>
    <submittedName>
        <fullName evidence="1">Uncharacterized protein</fullName>
    </submittedName>
</protein>
<dbReference type="RefSeq" id="WP_344991655.1">
    <property type="nucleotide sequence ID" value="NZ_BAABFR010000009.1"/>
</dbReference>
<dbReference type="EMBL" id="BAABFR010000009">
    <property type="protein sequence ID" value="GAA4386411.1"/>
    <property type="molecule type" value="Genomic_DNA"/>
</dbReference>
<evidence type="ECO:0000313" key="1">
    <source>
        <dbReference type="EMBL" id="GAA4386411.1"/>
    </source>
</evidence>
<proteinExistence type="predicted"/>
<dbReference type="Proteomes" id="UP001500635">
    <property type="component" value="Unassembled WGS sequence"/>
</dbReference>
<reference evidence="2" key="1">
    <citation type="journal article" date="2019" name="Int. J. Syst. Evol. Microbiol.">
        <title>The Global Catalogue of Microorganisms (GCM) 10K type strain sequencing project: providing services to taxonomists for standard genome sequencing and annotation.</title>
        <authorList>
            <consortium name="The Broad Institute Genomics Platform"/>
            <consortium name="The Broad Institute Genome Sequencing Center for Infectious Disease"/>
            <person name="Wu L."/>
            <person name="Ma J."/>
        </authorList>
    </citation>
    <scope>NUCLEOTIDE SEQUENCE [LARGE SCALE GENOMIC DNA]</scope>
    <source>
        <strain evidence="2">JCM 17688</strain>
    </source>
</reference>
<comment type="caution">
    <text evidence="1">The sequence shown here is derived from an EMBL/GenBank/DDBJ whole genome shotgun (WGS) entry which is preliminary data.</text>
</comment>